<reference evidence="2 3" key="1">
    <citation type="submission" date="2019-11" db="EMBL/GenBank/DDBJ databases">
        <title>Whole genome sequence of Oryza granulata.</title>
        <authorList>
            <person name="Li W."/>
        </authorList>
    </citation>
    <scope>NUCLEOTIDE SEQUENCE [LARGE SCALE GENOMIC DNA]</scope>
    <source>
        <strain evidence="3">cv. Menghai</strain>
        <tissue evidence="2">Leaf</tissue>
    </source>
</reference>
<feature type="chain" id="PRO_5026294977" evidence="1">
    <location>
        <begin position="27"/>
        <end position="134"/>
    </location>
</feature>
<gene>
    <name evidence="2" type="ORF">E2562_022146</name>
</gene>
<evidence type="ECO:0000256" key="1">
    <source>
        <dbReference type="SAM" id="SignalP"/>
    </source>
</evidence>
<protein>
    <submittedName>
        <fullName evidence="2">Uncharacterized protein</fullName>
    </submittedName>
</protein>
<name>A0A6G1DLI9_9ORYZ</name>
<keyword evidence="1" id="KW-0732">Signal</keyword>
<keyword evidence="3" id="KW-1185">Reference proteome</keyword>
<evidence type="ECO:0000313" key="2">
    <source>
        <dbReference type="EMBL" id="KAF0913340.1"/>
    </source>
</evidence>
<dbReference type="AlphaFoldDB" id="A0A6G1DLI9"/>
<dbReference type="OrthoDB" id="582380at2759"/>
<dbReference type="EMBL" id="SPHZ02000006">
    <property type="protein sequence ID" value="KAF0913340.1"/>
    <property type="molecule type" value="Genomic_DNA"/>
</dbReference>
<dbReference type="Proteomes" id="UP000479710">
    <property type="component" value="Unassembled WGS sequence"/>
</dbReference>
<sequence>MATATAKSGVIAVAMILAMCVASAAAGDDDKLPAAFDILQQPAKEAASLGYGCFTRCYAGCFAAGFDGNYCSEFCSEECGDDVRKLRAIVGDIGNVPRCISDCIAAKIDAPYCKIWCEDMCGDDIRKNQSGLSP</sequence>
<evidence type="ECO:0000313" key="3">
    <source>
        <dbReference type="Proteomes" id="UP000479710"/>
    </source>
</evidence>
<organism evidence="2 3">
    <name type="scientific">Oryza meyeriana var. granulata</name>
    <dbReference type="NCBI Taxonomy" id="110450"/>
    <lineage>
        <taxon>Eukaryota</taxon>
        <taxon>Viridiplantae</taxon>
        <taxon>Streptophyta</taxon>
        <taxon>Embryophyta</taxon>
        <taxon>Tracheophyta</taxon>
        <taxon>Spermatophyta</taxon>
        <taxon>Magnoliopsida</taxon>
        <taxon>Liliopsida</taxon>
        <taxon>Poales</taxon>
        <taxon>Poaceae</taxon>
        <taxon>BOP clade</taxon>
        <taxon>Oryzoideae</taxon>
        <taxon>Oryzeae</taxon>
        <taxon>Oryzinae</taxon>
        <taxon>Oryza</taxon>
        <taxon>Oryza meyeriana</taxon>
    </lineage>
</organism>
<proteinExistence type="predicted"/>
<feature type="signal peptide" evidence="1">
    <location>
        <begin position="1"/>
        <end position="26"/>
    </location>
</feature>
<accession>A0A6G1DLI9</accession>
<comment type="caution">
    <text evidence="2">The sequence shown here is derived from an EMBL/GenBank/DDBJ whole genome shotgun (WGS) entry which is preliminary data.</text>
</comment>